<dbReference type="Proteomes" id="UP000602653">
    <property type="component" value="Chromosome"/>
</dbReference>
<dbReference type="InterPro" id="IPR022062">
    <property type="entry name" value="DUF3618"/>
</dbReference>
<keyword evidence="1" id="KW-1133">Transmembrane helix</keyword>
<dbReference type="Pfam" id="PF12277">
    <property type="entry name" value="DUF3618"/>
    <property type="match status" value="1"/>
</dbReference>
<keyword evidence="1" id="KW-0472">Membrane</keyword>
<gene>
    <name evidence="2" type="ORF">JTE88_01070</name>
</gene>
<sequence length="116" mass="12222">MSNVNEAARAVANAKMASDYEAPVGVEDTRSASEVQKDIERVREELTATVNELAAKLDPEVLKEDLKVAAMEKVENVKAKAQALAHDAAAGDKKAIGVIAGVALSVAAIIIRKIVK</sequence>
<evidence type="ECO:0000313" key="2">
    <source>
        <dbReference type="EMBL" id="QRV02385.1"/>
    </source>
</evidence>
<evidence type="ECO:0000256" key="1">
    <source>
        <dbReference type="SAM" id="Phobius"/>
    </source>
</evidence>
<evidence type="ECO:0000313" key="3">
    <source>
        <dbReference type="Proteomes" id="UP000602653"/>
    </source>
</evidence>
<keyword evidence="1" id="KW-0812">Transmembrane</keyword>
<protein>
    <submittedName>
        <fullName evidence="2">DUF3618 domain-containing protein</fullName>
    </submittedName>
</protein>
<feature type="transmembrane region" description="Helical" evidence="1">
    <location>
        <begin position="95"/>
        <end position="115"/>
    </location>
</feature>
<name>A0ABX7II18_9ACTO</name>
<dbReference type="RefSeq" id="WP_204424814.1">
    <property type="nucleotide sequence ID" value="NZ_CP070228.1"/>
</dbReference>
<dbReference type="EMBL" id="CP070228">
    <property type="protein sequence ID" value="QRV02385.1"/>
    <property type="molecule type" value="Genomic_DNA"/>
</dbReference>
<keyword evidence="3" id="KW-1185">Reference proteome</keyword>
<accession>A0ABX7II18</accession>
<proteinExistence type="predicted"/>
<organism evidence="2 3">
    <name type="scientific">Arcanobacterium phocisimile</name>
    <dbReference type="NCBI Taxonomy" id="1302235"/>
    <lineage>
        <taxon>Bacteria</taxon>
        <taxon>Bacillati</taxon>
        <taxon>Actinomycetota</taxon>
        <taxon>Actinomycetes</taxon>
        <taxon>Actinomycetales</taxon>
        <taxon>Actinomycetaceae</taxon>
        <taxon>Arcanobacterium</taxon>
    </lineage>
</organism>
<reference evidence="2 3" key="1">
    <citation type="submission" date="2021-02" db="EMBL/GenBank/DDBJ databases">
        <title>Complete Genome Sequence of Arcanobacterium phocisimile strain DSM 26142T from a harbour seal.</title>
        <authorList>
            <person name="Borowiak M."/>
            <person name="Alssahen M."/>
            <person name="Malorny B."/>
            <person name="Laemmler C."/>
            <person name="Siebert U."/>
            <person name="Ploetz M."/>
            <person name="Abdulmawjood A."/>
        </authorList>
    </citation>
    <scope>NUCLEOTIDE SEQUENCE [LARGE SCALE GENOMIC DNA]</scope>
    <source>
        <strain evidence="2 3">DSM 26142</strain>
    </source>
</reference>